<feature type="region of interest" description="Disordered" evidence="5">
    <location>
        <begin position="1182"/>
        <end position="1237"/>
    </location>
</feature>
<reference evidence="7" key="2">
    <citation type="journal article" date="2023" name="Science">
        <title>Genomic signatures of disease resistance in endangered staghorn corals.</title>
        <authorList>
            <person name="Vollmer S.V."/>
            <person name="Selwyn J.D."/>
            <person name="Despard B.A."/>
            <person name="Roesel C.L."/>
        </authorList>
    </citation>
    <scope>NUCLEOTIDE SEQUENCE</scope>
    <source>
        <strain evidence="7">K2</strain>
    </source>
</reference>
<feature type="compositionally biased region" description="Basic and acidic residues" evidence="5">
    <location>
        <begin position="1190"/>
        <end position="1209"/>
    </location>
</feature>
<evidence type="ECO:0000259" key="6">
    <source>
        <dbReference type="PROSITE" id="PS50197"/>
    </source>
</evidence>
<feature type="compositionally biased region" description="Basic and acidic residues" evidence="5">
    <location>
        <begin position="1294"/>
        <end position="1307"/>
    </location>
</feature>
<dbReference type="Proteomes" id="UP001249851">
    <property type="component" value="Unassembled WGS sequence"/>
</dbReference>
<feature type="region of interest" description="Disordered" evidence="5">
    <location>
        <begin position="1282"/>
        <end position="1345"/>
    </location>
</feature>
<dbReference type="CDD" id="cd06071">
    <property type="entry name" value="Beach"/>
    <property type="match status" value="1"/>
</dbReference>
<dbReference type="PROSITE" id="PS50197">
    <property type="entry name" value="BEACH"/>
    <property type="match status" value="1"/>
</dbReference>
<dbReference type="PROSITE" id="PS50294">
    <property type="entry name" value="WD_REPEATS_REGION"/>
    <property type="match status" value="1"/>
</dbReference>
<dbReference type="InterPro" id="IPR011009">
    <property type="entry name" value="Kinase-like_dom_sf"/>
</dbReference>
<evidence type="ECO:0000313" key="8">
    <source>
        <dbReference type="Proteomes" id="UP001249851"/>
    </source>
</evidence>
<feature type="compositionally biased region" description="Basic and acidic residues" evidence="5">
    <location>
        <begin position="1334"/>
        <end position="1345"/>
    </location>
</feature>
<evidence type="ECO:0000256" key="3">
    <source>
        <dbReference type="ARBA" id="ARBA00022737"/>
    </source>
</evidence>
<dbReference type="SUPFAM" id="SSF56112">
    <property type="entry name" value="Protein kinase-like (PK-like)"/>
    <property type="match status" value="1"/>
</dbReference>
<accession>A0AAD9QTN2</accession>
<dbReference type="SMART" id="SM00320">
    <property type="entry name" value="WD40"/>
    <property type="match status" value="2"/>
</dbReference>
<dbReference type="InterPro" id="IPR015943">
    <property type="entry name" value="WD40/YVTN_repeat-like_dom_sf"/>
</dbReference>
<dbReference type="InterPro" id="IPR036322">
    <property type="entry name" value="WD40_repeat_dom_sf"/>
</dbReference>
<reference evidence="7" key="1">
    <citation type="journal article" date="2023" name="G3 (Bethesda)">
        <title>Whole genome assembly and annotation of the endangered Caribbean coral Acropora cervicornis.</title>
        <authorList>
            <person name="Selwyn J.D."/>
            <person name="Vollmer S.V."/>
        </authorList>
    </citation>
    <scope>NUCLEOTIDE SEQUENCE</scope>
    <source>
        <strain evidence="7">K2</strain>
    </source>
</reference>
<dbReference type="Gene3D" id="1.10.1540.10">
    <property type="entry name" value="BEACH domain"/>
    <property type="match status" value="1"/>
</dbReference>
<dbReference type="InterPro" id="IPR036372">
    <property type="entry name" value="BEACH_dom_sf"/>
</dbReference>
<dbReference type="Gene3D" id="2.130.10.10">
    <property type="entry name" value="YVTN repeat-like/Quinoprotein amine dehydrogenase"/>
    <property type="match status" value="1"/>
</dbReference>
<feature type="compositionally biased region" description="Basic and acidic residues" evidence="5">
    <location>
        <begin position="1577"/>
        <end position="1587"/>
    </location>
</feature>
<evidence type="ECO:0000313" key="7">
    <source>
        <dbReference type="EMBL" id="KAK2567299.1"/>
    </source>
</evidence>
<evidence type="ECO:0000256" key="5">
    <source>
        <dbReference type="SAM" id="MobiDB-lite"/>
    </source>
</evidence>
<dbReference type="Pfam" id="PF02138">
    <property type="entry name" value="Beach"/>
    <property type="match status" value="1"/>
</dbReference>
<sequence>MAVALTPKEACQLVGEELGIDESCLHVSSVYDHGTRVSSLVHESWLQRHIAGDLSKQTTGPSSPWSAYEHQLILQPSHPEPEPPWMRISILIIKKGLKNVPSWRNSFSDGCEEGVGDVSSKLNGLSFAELLQCVGVHNLQYSWERALDSYSYAAHRSLPPVSSKESHKSIVDEILMQAFGLTAKILADVGHDCSESTSERDAFDEFKEESEGSLLCSIMKHNVVPFVCAVEGSSAYFLIEPYFKHSLHNMVTFSPSVLAGSHIRPLFIIYELLQALYWYHNHGIVHGSLTLENVKISKGLWIYLESPDLTNTPVGNSNHGSIGDGCRSNAHLSSKPHFNTNAELTCKWTKDDLPYLVESWVHGKISNFDYLIGLNSLVGRRLGDPNYHPVFPWVTDFSARGGGFRDLRKSKFRLNKGDRQLDVTYKAALLDNQDGATPHHVSDVLSDITYHVYLARRTPKSILCDHVRSNWVPNEYPSSMERLYHWTPDECIPQFFTDTSIFESIHQDLPDLGLPSWTRSAEEFINWHRSVLESDTVSYGLHHWIDLTFGYKLAGKAAVKAKNVYLHLVDKHQHLSNHGVVQLFTEPHPGRLKFRLPHSDTLFLRRTDRDLVDLRRTQRVLRLDSDNVTEKSSGLEDSVLSFESVLESSEFPLEKQPRQGESEADNNKPLSTKEASSEDEGFRGAQFEAIVIPLNFNPLDQLERFEALEKFKNQFGSKGDSRRMRESEERNNFGRLVQADMVSLACLVVEMLIPARVQLATCGLTGKQREEAIIDVCETHHKLLPRYARAGVQAFLKGVGSFSDDETDSHDAWLPPLTADLLLEPHLGLFPFPSYFRKLHEFLAAFYHSGYAKQDVNSQKFTQPDSLVFMRSESSYTMEQVDIAADLLPDLLSAVDDEGIKLLLFHLEPLFTCPQTRLHAFTHLFDMFAQWLGHQNTEKIFLKCLVSLFDSHALENYEVIIRQSFLSQIIVRFGLDGFLNNFISFVVDAVAFKSKLFSADKVESLSVHSSDEVAAGIPAPEMTYSLKNDSLDVDDDSVRPGSFLGEAHEDHSDKIGRFSMTMDDLENDVKERDLAINLQYADERSSVCEKEDEIVEQVTLLPREITDEEGDARLYLGNISDDENENTDVDGGHSSKIMSFASIHDGLEGGGEVVDDLPLNEDSNFPSDLENIELLSLLEGTSSSCTFESPGKEENGEERENSRDERKEGVLPQSNPEVQIRETNGAEDGEIEMSQVRSDHATFVDIVSGDGGMFKRYDRPLHDETADDFNVSLANESVASGGVGLDYEESSSDGESHDNELSERENAGGDTQSGDNMSKQVLPTSPIKTFLSHTKSERTKTGNEHRNELTPAAISAIAAESIVWLAPRLGPVLTSKYVVSQLLTMLPHCYMGRVGSDDDDDDEKVVNDHNAKWLLFALSNFCTLYGEAFFLYQYLPFIEKTVRGLQTKVTLRGEGALAAVLSLVKYCIPYLSRDTLCKYSEVKLMTGVFQPIIRTLSSYTLTFPGGVAARQAICRSYIDVLTAVCLKLERDLARENMTAPVQQFFSCFELERMRKIPESEMGNSLPEEKYSQNGVDAAERENHRDTTDSVEETLSTENMEDLSNTPAYNELYQTFSAAIAHHAFLPLCGIMGSKYMEGALLNHDLIWNLCCTYDAQLSHPACEDTRVSEEEEDGEESGDHLVMTEALDAAAGSNTQGLDTGATGSSRAVKETLRKRSKPPVWRISRKFSKTKDEPTVLAPSSSDQYLRAARKTGSKFNLKQVKLQTFAGHSGPVRSVYVQDSEHLFLSASKDKTVKLWSLSNHGDGTAQSASSWTYYRHSRQVFYVGMVESVRHAVSCDGSVHQWDPVSGRCLAVFDQPKNNPIVAMTTLPAPSQCVVAAMAEGTAKY</sequence>
<name>A0AAD9QTN2_ACRCE</name>
<evidence type="ECO:0000256" key="4">
    <source>
        <dbReference type="PROSITE-ProRule" id="PRU00221"/>
    </source>
</evidence>
<dbReference type="Pfam" id="PF00400">
    <property type="entry name" value="WD40"/>
    <property type="match status" value="1"/>
</dbReference>
<keyword evidence="8" id="KW-1185">Reference proteome</keyword>
<dbReference type="InterPro" id="IPR000409">
    <property type="entry name" value="BEACH_dom"/>
</dbReference>
<keyword evidence="3" id="KW-0677">Repeat</keyword>
<feature type="region of interest" description="Disordered" evidence="5">
    <location>
        <begin position="1692"/>
        <end position="1714"/>
    </location>
</feature>
<gene>
    <name evidence="7" type="ORF">P5673_008091</name>
</gene>
<feature type="domain" description="BEACH" evidence="6">
    <location>
        <begin position="345"/>
        <end position="616"/>
    </location>
</feature>
<proteinExistence type="predicted"/>
<protein>
    <submittedName>
        <fullName evidence="7">WD repeat-containing protein 81</fullName>
    </submittedName>
</protein>
<evidence type="ECO:0000256" key="2">
    <source>
        <dbReference type="ARBA" id="ARBA00022574"/>
    </source>
</evidence>
<comment type="subcellular location">
    <subcellularLocation>
        <location evidence="1">Cytoplasmic vesicle</location>
        <location evidence="1">Autophagosome</location>
    </subcellularLocation>
</comment>
<dbReference type="EMBL" id="JARQWQ010000014">
    <property type="protein sequence ID" value="KAK2567299.1"/>
    <property type="molecule type" value="Genomic_DNA"/>
</dbReference>
<dbReference type="PANTHER" id="PTHR46866:SF1">
    <property type="entry name" value="GH12955P"/>
    <property type="match status" value="1"/>
</dbReference>
<dbReference type="PROSITE" id="PS50082">
    <property type="entry name" value="WD_REPEATS_2"/>
    <property type="match status" value="1"/>
</dbReference>
<dbReference type="FunFam" id="1.10.1540.10:FF:000003">
    <property type="entry name" value="WD repeat-containing protein 81 isoform X1"/>
    <property type="match status" value="1"/>
</dbReference>
<keyword evidence="2 4" id="KW-0853">WD repeat</keyword>
<dbReference type="SUPFAM" id="SSF50978">
    <property type="entry name" value="WD40 repeat-like"/>
    <property type="match status" value="1"/>
</dbReference>
<dbReference type="SUPFAM" id="SSF81837">
    <property type="entry name" value="BEACH domain"/>
    <property type="match status" value="1"/>
</dbReference>
<feature type="repeat" description="WD" evidence="4">
    <location>
        <begin position="1767"/>
        <end position="1802"/>
    </location>
</feature>
<dbReference type="GO" id="GO:0005776">
    <property type="term" value="C:autophagosome"/>
    <property type="evidence" value="ECO:0007669"/>
    <property type="project" value="UniProtKB-SubCell"/>
</dbReference>
<organism evidence="7 8">
    <name type="scientific">Acropora cervicornis</name>
    <name type="common">Staghorn coral</name>
    <dbReference type="NCBI Taxonomy" id="6130"/>
    <lineage>
        <taxon>Eukaryota</taxon>
        <taxon>Metazoa</taxon>
        <taxon>Cnidaria</taxon>
        <taxon>Anthozoa</taxon>
        <taxon>Hexacorallia</taxon>
        <taxon>Scleractinia</taxon>
        <taxon>Astrocoeniina</taxon>
        <taxon>Acroporidae</taxon>
        <taxon>Acropora</taxon>
    </lineage>
</organism>
<dbReference type="Gene3D" id="1.10.510.10">
    <property type="entry name" value="Transferase(Phosphotransferase) domain 1"/>
    <property type="match status" value="1"/>
</dbReference>
<feature type="compositionally biased region" description="Polar residues" evidence="5">
    <location>
        <begin position="1692"/>
        <end position="1706"/>
    </location>
</feature>
<dbReference type="SMART" id="SM01026">
    <property type="entry name" value="Beach"/>
    <property type="match status" value="1"/>
</dbReference>
<dbReference type="PANTHER" id="PTHR46866">
    <property type="entry name" value="GH12955P"/>
    <property type="match status" value="1"/>
</dbReference>
<dbReference type="InterPro" id="IPR001680">
    <property type="entry name" value="WD40_rpt"/>
</dbReference>
<comment type="caution">
    <text evidence="7">The sequence shown here is derived from an EMBL/GenBank/DDBJ whole genome shotgun (WGS) entry which is preliminary data.</text>
</comment>
<evidence type="ECO:0000256" key="1">
    <source>
        <dbReference type="ARBA" id="ARBA00004419"/>
    </source>
</evidence>
<feature type="region of interest" description="Disordered" evidence="5">
    <location>
        <begin position="650"/>
        <end position="680"/>
    </location>
</feature>
<feature type="region of interest" description="Disordered" evidence="5">
    <location>
        <begin position="1559"/>
        <end position="1592"/>
    </location>
</feature>
<feature type="compositionally biased region" description="Polar residues" evidence="5">
    <location>
        <begin position="1309"/>
        <end position="1333"/>
    </location>
</feature>
<feature type="compositionally biased region" description="Basic and acidic residues" evidence="5">
    <location>
        <begin position="652"/>
        <end position="661"/>
    </location>
</feature>